<reference evidence="6" key="1">
    <citation type="submission" date="2022-07" db="EMBL/GenBank/DDBJ databases">
        <authorList>
            <person name="Macas J."/>
            <person name="Novak P."/>
            <person name="Neumann P."/>
        </authorList>
    </citation>
    <scope>NUCLEOTIDE SEQUENCE</scope>
</reference>
<dbReference type="PANTHER" id="PTHR36066">
    <property type="entry name" value="TRANSCRIPTION FACTOR BHLH145"/>
    <property type="match status" value="1"/>
</dbReference>
<feature type="compositionally biased region" description="Polar residues" evidence="5">
    <location>
        <begin position="113"/>
        <end position="122"/>
    </location>
</feature>
<evidence type="ECO:0000313" key="7">
    <source>
        <dbReference type="Proteomes" id="UP001152523"/>
    </source>
</evidence>
<dbReference type="Proteomes" id="UP001152523">
    <property type="component" value="Unassembled WGS sequence"/>
</dbReference>
<name>A0AAV0F5C6_9ASTE</name>
<evidence type="ECO:0008006" key="8">
    <source>
        <dbReference type="Google" id="ProtNLM"/>
    </source>
</evidence>
<dbReference type="GO" id="GO:0046983">
    <property type="term" value="F:protein dimerization activity"/>
    <property type="evidence" value="ECO:0007669"/>
    <property type="project" value="InterPro"/>
</dbReference>
<dbReference type="PANTHER" id="PTHR36066:SF8">
    <property type="entry name" value="TRANSCRIPTION FACTOR SAC51"/>
    <property type="match status" value="1"/>
</dbReference>
<keyword evidence="3" id="KW-0804">Transcription</keyword>
<keyword evidence="4" id="KW-0539">Nucleus</keyword>
<feature type="compositionally biased region" description="Basic and acidic residues" evidence="5">
    <location>
        <begin position="184"/>
        <end position="195"/>
    </location>
</feature>
<evidence type="ECO:0000256" key="4">
    <source>
        <dbReference type="ARBA" id="ARBA00023242"/>
    </source>
</evidence>
<evidence type="ECO:0000256" key="5">
    <source>
        <dbReference type="SAM" id="MobiDB-lite"/>
    </source>
</evidence>
<sequence>MGTGSKLRPPAAWNPNHVSALLQLGQQVNLASFPDPSKFTANPVSPNLEAAHQVMPSGGSCQKRILIFDQSGDQTRLFIGPSFYQSELLLSKKTFGGYETYNDHTKPIVEAQPNISFPQSSCKESETHEDSEDINALLYSDDSYGDDDDDDDDVTSTGHSPFMEIAYEEEMASSDDGPLSKRQRLYDDSGDKKSFTDTVKSGNSPLTCSNEEKEGSSCVKGSPNESDKEKRLKIRKKLKMLRGLIMGVNSDDPLVVIDEAISYLNLLRVKVKEEMRGENGV</sequence>
<dbReference type="GO" id="GO:0005634">
    <property type="term" value="C:nucleus"/>
    <property type="evidence" value="ECO:0007669"/>
    <property type="project" value="UniProtKB-SubCell"/>
</dbReference>
<organism evidence="6 7">
    <name type="scientific">Cuscuta epithymum</name>
    <dbReference type="NCBI Taxonomy" id="186058"/>
    <lineage>
        <taxon>Eukaryota</taxon>
        <taxon>Viridiplantae</taxon>
        <taxon>Streptophyta</taxon>
        <taxon>Embryophyta</taxon>
        <taxon>Tracheophyta</taxon>
        <taxon>Spermatophyta</taxon>
        <taxon>Magnoliopsida</taxon>
        <taxon>eudicotyledons</taxon>
        <taxon>Gunneridae</taxon>
        <taxon>Pentapetalae</taxon>
        <taxon>asterids</taxon>
        <taxon>lamiids</taxon>
        <taxon>Solanales</taxon>
        <taxon>Convolvulaceae</taxon>
        <taxon>Cuscuteae</taxon>
        <taxon>Cuscuta</taxon>
        <taxon>Cuscuta subgen. Cuscuta</taxon>
    </lineage>
</organism>
<keyword evidence="7" id="KW-1185">Reference proteome</keyword>
<evidence type="ECO:0000256" key="3">
    <source>
        <dbReference type="ARBA" id="ARBA00023163"/>
    </source>
</evidence>
<evidence type="ECO:0000256" key="1">
    <source>
        <dbReference type="ARBA" id="ARBA00004123"/>
    </source>
</evidence>
<accession>A0AAV0F5C6</accession>
<dbReference type="InterPro" id="IPR037546">
    <property type="entry name" value="SAC51-like"/>
</dbReference>
<evidence type="ECO:0000256" key="2">
    <source>
        <dbReference type="ARBA" id="ARBA00023015"/>
    </source>
</evidence>
<dbReference type="InterPro" id="IPR036638">
    <property type="entry name" value="HLH_DNA-bd_sf"/>
</dbReference>
<proteinExistence type="predicted"/>
<protein>
    <recommendedName>
        <fullName evidence="8">BHLH domain-containing protein</fullName>
    </recommendedName>
</protein>
<dbReference type="SUPFAM" id="SSF47459">
    <property type="entry name" value="HLH, helix-loop-helix DNA-binding domain"/>
    <property type="match status" value="1"/>
</dbReference>
<dbReference type="AlphaFoldDB" id="A0AAV0F5C6"/>
<comment type="subcellular location">
    <subcellularLocation>
        <location evidence="1">Nucleus</location>
    </subcellularLocation>
</comment>
<feature type="compositionally biased region" description="Polar residues" evidence="5">
    <location>
        <begin position="196"/>
        <end position="209"/>
    </location>
</feature>
<gene>
    <name evidence="6" type="ORF">CEPIT_LOCUS30778</name>
</gene>
<comment type="caution">
    <text evidence="6">The sequence shown here is derived from an EMBL/GenBank/DDBJ whole genome shotgun (WGS) entry which is preliminary data.</text>
</comment>
<feature type="compositionally biased region" description="Acidic residues" evidence="5">
    <location>
        <begin position="143"/>
        <end position="154"/>
    </location>
</feature>
<evidence type="ECO:0000313" key="6">
    <source>
        <dbReference type="EMBL" id="CAH9130625.1"/>
    </source>
</evidence>
<dbReference type="EMBL" id="CAMAPF010000963">
    <property type="protein sequence ID" value="CAH9130625.1"/>
    <property type="molecule type" value="Genomic_DNA"/>
</dbReference>
<feature type="region of interest" description="Disordered" evidence="5">
    <location>
        <begin position="112"/>
        <end position="230"/>
    </location>
</feature>
<keyword evidence="2" id="KW-0805">Transcription regulation</keyword>